<dbReference type="Gene3D" id="1.10.238.10">
    <property type="entry name" value="EF-hand"/>
    <property type="match status" value="2"/>
</dbReference>
<dbReference type="PROSITE" id="PS50008">
    <property type="entry name" value="PIPLC_Y_DOMAIN"/>
    <property type="match status" value="1"/>
</dbReference>
<evidence type="ECO:0000256" key="8">
    <source>
        <dbReference type="SAM" id="MobiDB-lite"/>
    </source>
</evidence>
<dbReference type="PANTHER" id="PTHR10336:SF36">
    <property type="entry name" value="1-PHOSPHATIDYLINOSITOL 4,5-BISPHOSPHATE PHOSPHODIESTERASE BETA-4"/>
    <property type="match status" value="1"/>
</dbReference>
<dbReference type="VEuPathDB" id="AmoebaDB:NF0051170"/>
<dbReference type="GO" id="GO:0048015">
    <property type="term" value="P:phosphatidylinositol-mediated signaling"/>
    <property type="evidence" value="ECO:0007669"/>
    <property type="project" value="TreeGrafter"/>
</dbReference>
<feature type="region of interest" description="Disordered" evidence="8">
    <location>
        <begin position="927"/>
        <end position="960"/>
    </location>
</feature>
<dbReference type="GO" id="GO:0051209">
    <property type="term" value="P:release of sequestered calcium ion into cytosol"/>
    <property type="evidence" value="ECO:0007669"/>
    <property type="project" value="TreeGrafter"/>
</dbReference>
<feature type="region of interest" description="Disordered" evidence="8">
    <location>
        <begin position="1"/>
        <end position="27"/>
    </location>
</feature>
<feature type="domain" description="C2" evidence="9">
    <location>
        <begin position="737"/>
        <end position="865"/>
    </location>
</feature>
<evidence type="ECO:0000259" key="9">
    <source>
        <dbReference type="PROSITE" id="PS50004"/>
    </source>
</evidence>
<feature type="region of interest" description="Disordered" evidence="8">
    <location>
        <begin position="85"/>
        <end position="128"/>
    </location>
</feature>
<keyword evidence="3" id="KW-0106">Calcium</keyword>
<dbReference type="RefSeq" id="XP_044565697.1">
    <property type="nucleotide sequence ID" value="XM_044703328.1"/>
</dbReference>
<keyword evidence="13" id="KW-1185">Reference proteome</keyword>
<evidence type="ECO:0000256" key="3">
    <source>
        <dbReference type="ARBA" id="ARBA00022837"/>
    </source>
</evidence>
<dbReference type="InterPro" id="IPR035892">
    <property type="entry name" value="C2_domain_sf"/>
</dbReference>
<dbReference type="OrthoDB" id="269822at2759"/>
<proteinExistence type="predicted"/>
<keyword evidence="2 7" id="KW-0378">Hydrolase</keyword>
<dbReference type="SMART" id="SM00239">
    <property type="entry name" value="C2"/>
    <property type="match status" value="1"/>
</dbReference>
<dbReference type="GeneID" id="68119987"/>
<dbReference type="InterPro" id="IPR018247">
    <property type="entry name" value="EF_Hand_1_Ca_BS"/>
</dbReference>
<dbReference type="InterPro" id="IPR002048">
    <property type="entry name" value="EF_hand_dom"/>
</dbReference>
<protein>
    <recommendedName>
        <fullName evidence="1 7">Phosphoinositide phospholipase C</fullName>
        <ecNumber evidence="1 7">3.1.4.11</ecNumber>
    </recommendedName>
</protein>
<dbReference type="Pfam" id="PF00387">
    <property type="entry name" value="PI-PLC-Y"/>
    <property type="match status" value="1"/>
</dbReference>
<dbReference type="PANTHER" id="PTHR10336">
    <property type="entry name" value="PHOSPHOINOSITIDE-SPECIFIC PHOSPHOLIPASE C FAMILY PROTEIN"/>
    <property type="match status" value="1"/>
</dbReference>
<evidence type="ECO:0000256" key="5">
    <source>
        <dbReference type="ARBA" id="ARBA00023098"/>
    </source>
</evidence>
<dbReference type="SUPFAM" id="SSF49562">
    <property type="entry name" value="C2 domain (Calcium/lipid-binding domain, CaLB)"/>
    <property type="match status" value="1"/>
</dbReference>
<dbReference type="Pfam" id="PF13499">
    <property type="entry name" value="EF-hand_7"/>
    <property type="match status" value="1"/>
</dbReference>
<dbReference type="SMART" id="SM00148">
    <property type="entry name" value="PLCXc"/>
    <property type="match status" value="1"/>
</dbReference>
<dbReference type="EC" id="3.1.4.11" evidence="1 7"/>
<evidence type="ECO:0000256" key="7">
    <source>
        <dbReference type="RuleBase" id="RU361133"/>
    </source>
</evidence>
<reference evidence="12 13" key="1">
    <citation type="journal article" date="2019" name="Sci. Rep.">
        <title>Nanopore sequencing improves the draft genome of the human pathogenic amoeba Naegleria fowleri.</title>
        <authorList>
            <person name="Liechti N."/>
            <person name="Schurch N."/>
            <person name="Bruggmann R."/>
            <person name="Wittwer M."/>
        </authorList>
    </citation>
    <scope>NUCLEOTIDE SEQUENCE [LARGE SCALE GENOMIC DNA]</scope>
    <source>
        <strain evidence="12 13">ATCC 30894</strain>
    </source>
</reference>
<comment type="catalytic activity">
    <reaction evidence="7">
        <text>a 1,2-diacyl-sn-glycero-3-phospho-(1D-myo-inositol-4,5-bisphosphate) + H2O = 1D-myo-inositol 1,4,5-trisphosphate + a 1,2-diacyl-sn-glycerol + H(+)</text>
        <dbReference type="Rhea" id="RHEA:33179"/>
        <dbReference type="ChEBI" id="CHEBI:15377"/>
        <dbReference type="ChEBI" id="CHEBI:15378"/>
        <dbReference type="ChEBI" id="CHEBI:17815"/>
        <dbReference type="ChEBI" id="CHEBI:58456"/>
        <dbReference type="ChEBI" id="CHEBI:203600"/>
        <dbReference type="EC" id="3.1.4.11"/>
    </reaction>
</comment>
<gene>
    <name evidence="12" type="ORF">FDP41_012772</name>
</gene>
<dbReference type="SUPFAM" id="SSF51695">
    <property type="entry name" value="PLC-like phosphodiesterases"/>
    <property type="match status" value="1"/>
</dbReference>
<feature type="compositionally biased region" description="Acidic residues" evidence="8">
    <location>
        <begin position="563"/>
        <end position="579"/>
    </location>
</feature>
<dbReference type="Pfam" id="PF00388">
    <property type="entry name" value="PI-PLC-X"/>
    <property type="match status" value="1"/>
</dbReference>
<dbReference type="AlphaFoldDB" id="A0A6A5C374"/>
<evidence type="ECO:0000256" key="6">
    <source>
        <dbReference type="ARBA" id="ARBA00023224"/>
    </source>
</evidence>
<evidence type="ECO:0000256" key="2">
    <source>
        <dbReference type="ARBA" id="ARBA00022801"/>
    </source>
</evidence>
<dbReference type="Proteomes" id="UP000444721">
    <property type="component" value="Unassembled WGS sequence"/>
</dbReference>
<name>A0A6A5C374_NAEFO</name>
<evidence type="ECO:0000259" key="11">
    <source>
        <dbReference type="PROSITE" id="PS50222"/>
    </source>
</evidence>
<dbReference type="GO" id="GO:0004435">
    <property type="term" value="F:phosphatidylinositol-4,5-bisphosphate phospholipase C activity"/>
    <property type="evidence" value="ECO:0007669"/>
    <property type="project" value="UniProtKB-EC"/>
</dbReference>
<dbReference type="InterPro" id="IPR017946">
    <property type="entry name" value="PLC-like_Pdiesterase_TIM-brl"/>
</dbReference>
<dbReference type="GO" id="GO:0016042">
    <property type="term" value="P:lipid catabolic process"/>
    <property type="evidence" value="ECO:0007669"/>
    <property type="project" value="UniProtKB-KW"/>
</dbReference>
<dbReference type="VEuPathDB" id="AmoebaDB:NfTy_080480"/>
<dbReference type="InterPro" id="IPR000909">
    <property type="entry name" value="PLipase_C_PInositol-sp_X_dom"/>
</dbReference>
<dbReference type="PROSITE" id="PS00018">
    <property type="entry name" value="EF_HAND_1"/>
    <property type="match status" value="1"/>
</dbReference>
<feature type="domain" description="PI-PLC Y-box" evidence="10">
    <location>
        <begin position="651"/>
        <end position="742"/>
    </location>
</feature>
<feature type="compositionally biased region" description="Polar residues" evidence="8">
    <location>
        <begin position="950"/>
        <end position="960"/>
    </location>
</feature>
<feature type="compositionally biased region" description="Polar residues" evidence="8">
    <location>
        <begin position="86"/>
        <end position="99"/>
    </location>
</feature>
<dbReference type="Gene3D" id="3.20.20.190">
    <property type="entry name" value="Phosphatidylinositol (PI) phosphodiesterase"/>
    <property type="match status" value="1"/>
</dbReference>
<dbReference type="PROSITE" id="PS50004">
    <property type="entry name" value="C2"/>
    <property type="match status" value="1"/>
</dbReference>
<keyword evidence="5 7" id="KW-0443">Lipid metabolism</keyword>
<feature type="domain" description="EF-hand" evidence="11">
    <location>
        <begin position="287"/>
        <end position="322"/>
    </location>
</feature>
<dbReference type="CDD" id="cd00275">
    <property type="entry name" value="C2_PLC_like"/>
    <property type="match status" value="1"/>
</dbReference>
<dbReference type="Pfam" id="PF00168">
    <property type="entry name" value="C2"/>
    <property type="match status" value="1"/>
</dbReference>
<keyword evidence="4 7" id="KW-0442">Lipid degradation</keyword>
<dbReference type="SMART" id="SM00149">
    <property type="entry name" value="PLCYc"/>
    <property type="match status" value="1"/>
</dbReference>
<organism evidence="12 13">
    <name type="scientific">Naegleria fowleri</name>
    <name type="common">Brain eating amoeba</name>
    <dbReference type="NCBI Taxonomy" id="5763"/>
    <lineage>
        <taxon>Eukaryota</taxon>
        <taxon>Discoba</taxon>
        <taxon>Heterolobosea</taxon>
        <taxon>Tetramitia</taxon>
        <taxon>Eutetramitia</taxon>
        <taxon>Vahlkampfiidae</taxon>
        <taxon>Naegleria</taxon>
    </lineage>
</organism>
<evidence type="ECO:0000256" key="1">
    <source>
        <dbReference type="ARBA" id="ARBA00012368"/>
    </source>
</evidence>
<dbReference type="InterPro" id="IPR001711">
    <property type="entry name" value="PLipase_C_Pinositol-sp_Y"/>
</dbReference>
<dbReference type="VEuPathDB" id="AmoebaDB:FDP41_012772"/>
<comment type="caution">
    <text evidence="12">The sequence shown here is derived from an EMBL/GenBank/DDBJ whole genome shotgun (WGS) entry which is preliminary data.</text>
</comment>
<feature type="compositionally biased region" description="Low complexity" evidence="8">
    <location>
        <begin position="11"/>
        <end position="27"/>
    </location>
</feature>
<dbReference type="PRINTS" id="PR00390">
    <property type="entry name" value="PHPHLIPASEC"/>
</dbReference>
<dbReference type="InterPro" id="IPR001192">
    <property type="entry name" value="PI-PLC_fam"/>
</dbReference>
<dbReference type="GO" id="GO:0005509">
    <property type="term" value="F:calcium ion binding"/>
    <property type="evidence" value="ECO:0007669"/>
    <property type="project" value="InterPro"/>
</dbReference>
<dbReference type="CDD" id="cd08558">
    <property type="entry name" value="PI-PLCc_eukaryota"/>
    <property type="match status" value="1"/>
</dbReference>
<evidence type="ECO:0000313" key="12">
    <source>
        <dbReference type="EMBL" id="KAF0980984.1"/>
    </source>
</evidence>
<evidence type="ECO:0000313" key="13">
    <source>
        <dbReference type="Proteomes" id="UP000444721"/>
    </source>
</evidence>
<dbReference type="SUPFAM" id="SSF47473">
    <property type="entry name" value="EF-hand"/>
    <property type="match status" value="1"/>
</dbReference>
<dbReference type="PROSITE" id="PS50007">
    <property type="entry name" value="PIPLC_X_DOMAIN"/>
    <property type="match status" value="1"/>
</dbReference>
<accession>A0A6A5C374</accession>
<dbReference type="CDD" id="cd15898">
    <property type="entry name" value="EFh_PI-PLC"/>
    <property type="match status" value="1"/>
</dbReference>
<sequence>MSKRSLHVRIPLSPLNSSHSSRHSSLGLSPKIHLHGSLDIASQDVFQLFSLQNVLTDTNLIHKTMQELKVGKKLKCIRLGKLEIPSSPNGSSPTRNLFNSTSSLSSSTTTTSTFSSQSTTSSLTPEHSRFSFPFKKQDKYKEYCWVLDENEAYLEIKDSKKKKLKALIFIRDIHQIEHPKIGPPIDSKPNENEYSLTMIYSSGKTQFAQKSSITIEERMDVVVGNQREFYILLSILNFLICQADMKNARDPTSLQILKCWIGTQVNHDGHLDLKELSKLLNRINIDFPLKLLKQKYKQADVDGTGYIEFNEFEEFYYSLIYKEEIETLLFRKFAKNQQLLFLEDFHEFLQNQSKHEIITQEYAENIIKKYNPIYFNDKIGLRSHDFARFLLSGEDNPILDLEFKKPNTQDMNQPLTHYYISSSHNTYLTGLQWKGESSVEQYKNVLLTGCRCVELDCWDGPNEPIIYHGRTLTSKILFRDVIIMINQYAFVASEYPLILSLEVHCSEPQQEMMAKIMCDIFGDTLLKSFFENGQEIKQLPSPNALKRRIILKGKKHSEMTENGTEEFINDSDEEEEDDTSSISMDRVGGIASPAKSPKKPGTPSASSNSVGSSGGDNSKKTTNKRKVAKGLSDIIAWCGISFKGELSAVCWHQHSFSEDKLKKMVRKDLQGIVNYNKNQSLRIYPKGTRVDSSNYCPNMGWVTGCQLVALNYQTYDEHMRFNEVKFEENGKCGYILKPDFLRLDGLPYPSARTHKPCFYTLFAICAQNLPKSSASTRGEVSNPYIRVQVLGIYQDLFEDRSDIVMGNGFNPTFNKVFYFTILCPELAYVRISIFDKQKSSDVFLCENYLYVKHLREGYRAVPMLDQYAKPIDGCSILCELRKDSICVPLPSLSIETTALDDALRLPSTSEIANVSKRVLASRSNHHFNASSSMGEDSFEDSSDSTSNGSQNNANYLPSPSLLAMSNENDSSLGGYLEKVVALDDGSYVNIAKRLENGSIPFGSV</sequence>
<keyword evidence="6" id="KW-0807">Transducer</keyword>
<dbReference type="PROSITE" id="PS50222">
    <property type="entry name" value="EF_HAND_2"/>
    <property type="match status" value="1"/>
</dbReference>
<dbReference type="InterPro" id="IPR011992">
    <property type="entry name" value="EF-hand-dom_pair"/>
</dbReference>
<feature type="region of interest" description="Disordered" evidence="8">
    <location>
        <begin position="557"/>
        <end position="624"/>
    </location>
</feature>
<dbReference type="EMBL" id="VFQX01000016">
    <property type="protein sequence ID" value="KAF0980984.1"/>
    <property type="molecule type" value="Genomic_DNA"/>
</dbReference>
<evidence type="ECO:0000259" key="10">
    <source>
        <dbReference type="PROSITE" id="PS50008"/>
    </source>
</evidence>
<dbReference type="Gene3D" id="2.60.40.150">
    <property type="entry name" value="C2 domain"/>
    <property type="match status" value="1"/>
</dbReference>
<feature type="compositionally biased region" description="Low complexity" evidence="8">
    <location>
        <begin position="100"/>
        <end position="124"/>
    </location>
</feature>
<evidence type="ECO:0000256" key="4">
    <source>
        <dbReference type="ARBA" id="ARBA00022963"/>
    </source>
</evidence>
<dbReference type="InterPro" id="IPR000008">
    <property type="entry name" value="C2_dom"/>
</dbReference>
<dbReference type="OMA" id="IIMINQY"/>